<dbReference type="CDD" id="cd12797">
    <property type="entry name" value="M23_peptidase"/>
    <property type="match status" value="1"/>
</dbReference>
<dbReference type="PANTHER" id="PTHR21666">
    <property type="entry name" value="PEPTIDASE-RELATED"/>
    <property type="match status" value="1"/>
</dbReference>
<dbReference type="AlphaFoldDB" id="A0A0N0RFG9"/>
<dbReference type="GO" id="GO:0004222">
    <property type="term" value="F:metalloendopeptidase activity"/>
    <property type="evidence" value="ECO:0007669"/>
    <property type="project" value="TreeGrafter"/>
</dbReference>
<dbReference type="OrthoDB" id="9805799at2"/>
<accession>A0A0N0RFG9</accession>
<evidence type="ECO:0000313" key="2">
    <source>
        <dbReference type="EMBL" id="GAP62677.1"/>
    </source>
</evidence>
<organism evidence="2 3">
    <name type="scientific">Ardenticatena maritima</name>
    <dbReference type="NCBI Taxonomy" id="872965"/>
    <lineage>
        <taxon>Bacteria</taxon>
        <taxon>Bacillati</taxon>
        <taxon>Chloroflexota</taxon>
        <taxon>Ardenticatenia</taxon>
        <taxon>Ardenticatenales</taxon>
        <taxon>Ardenticatenaceae</taxon>
        <taxon>Ardenticatena</taxon>
    </lineage>
</organism>
<dbReference type="Gene3D" id="2.70.70.10">
    <property type="entry name" value="Glucose Permease (Domain IIA)"/>
    <property type="match status" value="1"/>
</dbReference>
<dbReference type="InterPro" id="IPR016047">
    <property type="entry name" value="M23ase_b-sheet_dom"/>
</dbReference>
<dbReference type="InterPro" id="IPR050570">
    <property type="entry name" value="Cell_wall_metabolism_enzyme"/>
</dbReference>
<protein>
    <recommendedName>
        <fullName evidence="1">M23ase beta-sheet core domain-containing protein</fullName>
    </recommendedName>
</protein>
<dbReference type="InterPro" id="IPR011055">
    <property type="entry name" value="Dup_hybrid_motif"/>
</dbReference>
<sequence length="333" mass="35988">MWQRGRQSGGWVFLLLVSLGMAVACTVSPTLLEPTPTQPPTLTPAPTFTPAPLPSPTPTVEPLALHVAWSPKQVAQGETALLLVRTTRPATISAIFDGLHLAPIPFAPDAAWALMPIAPWNRTGERPLVVQAATAEGEVAEVVVRVPVVEQAFEIQYLEVPPDRVDLLDPQLIAEERAMLSAIYQQATPRRLWNSAFAWPLGDVLGILTTAFGTRRSYQGEPPGAYHAALDIAAEEGTPVYASADGVVAFSDDVHVRGKLVIIDHGAGLYSAYFHMAERLVAVGQTVSQGEQIGTVGNTGLSTGPHLHWELRILDVPVNPRQWMQQTWLPPNP</sequence>
<dbReference type="SUPFAM" id="SSF51261">
    <property type="entry name" value="Duplicated hybrid motif"/>
    <property type="match status" value="1"/>
</dbReference>
<dbReference type="Pfam" id="PF01551">
    <property type="entry name" value="Peptidase_M23"/>
    <property type="match status" value="1"/>
</dbReference>
<evidence type="ECO:0000259" key="1">
    <source>
        <dbReference type="Pfam" id="PF01551"/>
    </source>
</evidence>
<dbReference type="InParanoid" id="A0A0N0RFG9"/>
<name>A0A0N0RFG9_9CHLR</name>
<dbReference type="PROSITE" id="PS51257">
    <property type="entry name" value="PROKAR_LIPOPROTEIN"/>
    <property type="match status" value="1"/>
</dbReference>
<reference evidence="2 3" key="1">
    <citation type="journal article" date="2015" name="Genome Announc.">
        <title>Draft Genome Sequence of a Heterotrophic Facultative Anaerobic Thermophilic Bacterium, Ardenticatena maritima Strain 110ST.</title>
        <authorList>
            <person name="Kawaichi S."/>
            <person name="Yoshida T."/>
            <person name="Sako Y."/>
            <person name="Nakamura R."/>
        </authorList>
    </citation>
    <scope>NUCLEOTIDE SEQUENCE [LARGE SCALE GENOMIC DNA]</scope>
    <source>
        <strain evidence="2 3">110S</strain>
    </source>
</reference>
<comment type="caution">
    <text evidence="2">The sequence shown here is derived from an EMBL/GenBank/DDBJ whole genome shotgun (WGS) entry which is preliminary data.</text>
</comment>
<feature type="domain" description="M23ase beta-sheet core" evidence="1">
    <location>
        <begin position="226"/>
        <end position="320"/>
    </location>
</feature>
<gene>
    <name evidence="2" type="ORF">ARMA_1100</name>
</gene>
<evidence type="ECO:0000313" key="3">
    <source>
        <dbReference type="Proteomes" id="UP000037784"/>
    </source>
</evidence>
<dbReference type="Proteomes" id="UP000037784">
    <property type="component" value="Unassembled WGS sequence"/>
</dbReference>
<dbReference type="PANTHER" id="PTHR21666:SF287">
    <property type="entry name" value="CYTOPLASMIC MEMBRANE PROTEIN"/>
    <property type="match status" value="1"/>
</dbReference>
<keyword evidence="3" id="KW-1185">Reference proteome</keyword>
<proteinExistence type="predicted"/>
<reference evidence="3" key="2">
    <citation type="submission" date="2015-08" db="EMBL/GenBank/DDBJ databases">
        <title>Draft Genome Sequence of a Heterotrophic Facultative Anaerobic Bacterium Ardenticatena maritima Strain 110S.</title>
        <authorList>
            <person name="Kawaichi S."/>
            <person name="Yoshida T."/>
            <person name="Sako Y."/>
            <person name="Nakamura R."/>
        </authorList>
    </citation>
    <scope>NUCLEOTIDE SEQUENCE [LARGE SCALE GENOMIC DNA]</scope>
    <source>
        <strain evidence="3">110S</strain>
    </source>
</reference>
<dbReference type="EMBL" id="BBZA01000074">
    <property type="protein sequence ID" value="GAP62677.1"/>
    <property type="molecule type" value="Genomic_DNA"/>
</dbReference>